<sequence length="445" mass="52875">MSINSANLNFTSINKYTDFDTFKKTITEDPTINLKTDGNLSLVYFTDNSENKLIDKSIIVENDSMKPLVSLFSKILYNKDAESFLKDKDWSKIVAEKCYEGTVLTVYYSNNKWYVSTRRCLNASDSSWVKNFSYKEMFDEAMENKFDYDELNKDYCYYFVLIHYKNRNLINYSNLGYDVMYKDIIHIQTTKKYSQEEVDYTINTKIKKSEQVYFSNLSELLDDLEEISKDNKLKKVLTTEGYILKYYEGEIKNSDFTVCKLQTDIYQEIAKVKPNNSNLHVAYLELYQKDILTDYLPYFSKYNTDIVRRINNSMRSVAQEILDIYHGTRQQNNPDIYKNLKEQYKKTLYDLHGIFIGYRKPKYINEKEKYIGNRSITVHDVYHYLKNKTPSQLKQIYFERMSMLESPIFDKFLNKDCLDTSTLTTLMFQNSYKKPKKEKIDIILA</sequence>
<dbReference type="AlphaFoldDB" id="A0A6C0ABW5"/>
<accession>A0A6C0ABW5</accession>
<evidence type="ECO:0000313" key="1">
    <source>
        <dbReference type="EMBL" id="QHS77199.1"/>
    </source>
</evidence>
<organism evidence="1">
    <name type="scientific">viral metagenome</name>
    <dbReference type="NCBI Taxonomy" id="1070528"/>
    <lineage>
        <taxon>unclassified sequences</taxon>
        <taxon>metagenomes</taxon>
        <taxon>organismal metagenomes</taxon>
    </lineage>
</organism>
<name>A0A6C0ABW5_9ZZZZ</name>
<evidence type="ECO:0008006" key="2">
    <source>
        <dbReference type="Google" id="ProtNLM"/>
    </source>
</evidence>
<proteinExistence type="predicted"/>
<reference evidence="1" key="1">
    <citation type="journal article" date="2020" name="Nature">
        <title>Giant virus diversity and host interactions through global metagenomics.</title>
        <authorList>
            <person name="Schulz F."/>
            <person name="Roux S."/>
            <person name="Paez-Espino D."/>
            <person name="Jungbluth S."/>
            <person name="Walsh D.A."/>
            <person name="Denef V.J."/>
            <person name="McMahon K.D."/>
            <person name="Konstantinidis K.T."/>
            <person name="Eloe-Fadrosh E.A."/>
            <person name="Kyrpides N.C."/>
            <person name="Woyke T."/>
        </authorList>
    </citation>
    <scope>NUCLEOTIDE SEQUENCE</scope>
    <source>
        <strain evidence="1">GVMAG-S-1004661-13</strain>
    </source>
</reference>
<protein>
    <recommendedName>
        <fullName evidence="2">RNA ligase</fullName>
    </recommendedName>
</protein>
<dbReference type="EMBL" id="MN740543">
    <property type="protein sequence ID" value="QHS77199.1"/>
    <property type="molecule type" value="Genomic_DNA"/>
</dbReference>